<reference evidence="3" key="1">
    <citation type="journal article" date="2019" name="Int. J. Syst. Evol. Microbiol.">
        <title>The Global Catalogue of Microorganisms (GCM) 10K type strain sequencing project: providing services to taxonomists for standard genome sequencing and annotation.</title>
        <authorList>
            <consortium name="The Broad Institute Genomics Platform"/>
            <consortium name="The Broad Institute Genome Sequencing Center for Infectious Disease"/>
            <person name="Wu L."/>
            <person name="Ma J."/>
        </authorList>
    </citation>
    <scope>NUCLEOTIDE SEQUENCE [LARGE SCALE GENOMIC DNA]</scope>
    <source>
        <strain evidence="3">CGMCC 4.7198</strain>
    </source>
</reference>
<dbReference type="EMBL" id="JBHTEC010000001">
    <property type="protein sequence ID" value="MFD0281784.1"/>
    <property type="molecule type" value="Genomic_DNA"/>
</dbReference>
<accession>A0ABW2VD56</accession>
<evidence type="ECO:0000313" key="3">
    <source>
        <dbReference type="Proteomes" id="UP001596957"/>
    </source>
</evidence>
<gene>
    <name evidence="2" type="ORF">ACFQZP_08845</name>
</gene>
<protein>
    <recommendedName>
        <fullName evidence="4">Lipoprotein</fullName>
    </recommendedName>
</protein>
<name>A0ABW2VD56_9ACTN</name>
<dbReference type="RefSeq" id="WP_381258359.1">
    <property type="nucleotide sequence ID" value="NZ_JBHTBI010000024.1"/>
</dbReference>
<sequence>MARTTHRTRGFGRGRMLPALLGAVALPALSACSSPAAAPEASRGAPSMRPAAVTYTMPADVSRLVLPTTGAEARGTQGLDGFVKLASAWAVDGCARNHEVAVPDAPPPMFTRSSDLPDLDFLRIHGFDDGALVPGAPRRASTAPATAASDPVVQRCQAEGSAVARELQESYGALLSTWFAELAPVNRAPKVRQAYGEFADCLAAHHVNAVDEAAFFALADERRQAGDAAGSRRLASVYAGCMKPVEAVREPLRKELNRTFRAAHAAEIAKVRSELPKKIHEFEKRYGIRIAFPKL</sequence>
<comment type="caution">
    <text evidence="2">The sequence shown here is derived from an EMBL/GenBank/DDBJ whole genome shotgun (WGS) entry which is preliminary data.</text>
</comment>
<evidence type="ECO:0000313" key="2">
    <source>
        <dbReference type="EMBL" id="MFD0281784.1"/>
    </source>
</evidence>
<evidence type="ECO:0000256" key="1">
    <source>
        <dbReference type="SAM" id="SignalP"/>
    </source>
</evidence>
<dbReference type="Proteomes" id="UP001596957">
    <property type="component" value="Unassembled WGS sequence"/>
</dbReference>
<feature type="chain" id="PRO_5045457705" description="Lipoprotein" evidence="1">
    <location>
        <begin position="31"/>
        <end position="295"/>
    </location>
</feature>
<proteinExistence type="predicted"/>
<keyword evidence="3" id="KW-1185">Reference proteome</keyword>
<evidence type="ECO:0008006" key="4">
    <source>
        <dbReference type="Google" id="ProtNLM"/>
    </source>
</evidence>
<dbReference type="PROSITE" id="PS51257">
    <property type="entry name" value="PROKAR_LIPOPROTEIN"/>
    <property type="match status" value="1"/>
</dbReference>
<feature type="signal peptide" evidence="1">
    <location>
        <begin position="1"/>
        <end position="30"/>
    </location>
</feature>
<organism evidence="2 3">
    <name type="scientific">Streptomyces lutosisoli</name>
    <dbReference type="NCBI Taxonomy" id="2665721"/>
    <lineage>
        <taxon>Bacteria</taxon>
        <taxon>Bacillati</taxon>
        <taxon>Actinomycetota</taxon>
        <taxon>Actinomycetes</taxon>
        <taxon>Kitasatosporales</taxon>
        <taxon>Streptomycetaceae</taxon>
        <taxon>Streptomyces</taxon>
    </lineage>
</organism>
<keyword evidence="1" id="KW-0732">Signal</keyword>